<organism evidence="2 3">
    <name type="scientific">Helicobacter valdiviensis</name>
    <dbReference type="NCBI Taxonomy" id="1458358"/>
    <lineage>
        <taxon>Bacteria</taxon>
        <taxon>Pseudomonadati</taxon>
        <taxon>Campylobacterota</taxon>
        <taxon>Epsilonproteobacteria</taxon>
        <taxon>Campylobacterales</taxon>
        <taxon>Helicobacteraceae</taxon>
        <taxon>Helicobacter</taxon>
    </lineage>
</organism>
<keyword evidence="3" id="KW-1185">Reference proteome</keyword>
<dbReference type="SUPFAM" id="SSF55166">
    <property type="entry name" value="Hedgehog/DD-peptidase"/>
    <property type="match status" value="1"/>
</dbReference>
<accession>A0A2W6MWJ0</accession>
<dbReference type="OrthoDB" id="9799970at2"/>
<proteinExistence type="predicted"/>
<dbReference type="GO" id="GO:0008233">
    <property type="term" value="F:peptidase activity"/>
    <property type="evidence" value="ECO:0007669"/>
    <property type="project" value="InterPro"/>
</dbReference>
<dbReference type="InterPro" id="IPR009045">
    <property type="entry name" value="Zn_M74/Hedgehog-like"/>
</dbReference>
<gene>
    <name evidence="2" type="ORF">B6S12_04525</name>
</gene>
<dbReference type="EMBL" id="NBIU01000009">
    <property type="protein sequence ID" value="PZT48329.1"/>
    <property type="molecule type" value="Genomic_DNA"/>
</dbReference>
<name>A0A2W6MWJ0_9HELI</name>
<evidence type="ECO:0000313" key="2">
    <source>
        <dbReference type="EMBL" id="PZT48329.1"/>
    </source>
</evidence>
<reference evidence="2 3" key="1">
    <citation type="submission" date="2017-03" db="EMBL/GenBank/DDBJ databases">
        <title>Genomic and clinical evidence uncovers the enterohepatic species Helicobacter valdiviensis as a potential human intestinal pathogen.</title>
        <authorList>
            <person name="Fresia P."/>
            <person name="Jara R."/>
            <person name="Sierra R."/>
            <person name="Ferres I."/>
            <person name="Greif G."/>
            <person name="Iraola G."/>
            <person name="Collado L."/>
        </authorList>
    </citation>
    <scope>NUCLEOTIDE SEQUENCE [LARGE SCALE GENOMIC DNA]</scope>
    <source>
        <strain evidence="2 3">WBE14</strain>
    </source>
</reference>
<evidence type="ECO:0000313" key="3">
    <source>
        <dbReference type="Proteomes" id="UP000249746"/>
    </source>
</evidence>
<dbReference type="InterPro" id="IPR039561">
    <property type="entry name" value="Peptidase_M15C"/>
</dbReference>
<feature type="domain" description="Peptidase M15C" evidence="1">
    <location>
        <begin position="169"/>
        <end position="233"/>
    </location>
</feature>
<sequence length="243" mass="28502">MKKSILLFNLIFLFLPLCLSANKIRTCLMQSYPILKITNNQVILKNSHSIPFATHKENASYEERLQNPDIASIFLYPYPKNAPKNPYEDSSRIRNLELLGQVYGDTKEAIEKNLKKLTWLDGEVFLFNTQNGAYEALIRVKNKLKLLDKKFLPYLSKIGGTYKYRKIAKTNRLSAHSYGIAIDISVAHSSYWLWDKKRRNPPKIPQEIIEIFESEGFIWGGKWWHYDTMHFEYRPEILCYGRS</sequence>
<comment type="caution">
    <text evidence="2">The sequence shown here is derived from an EMBL/GenBank/DDBJ whole genome shotgun (WGS) entry which is preliminary data.</text>
</comment>
<dbReference type="AlphaFoldDB" id="A0A2W6MWJ0"/>
<dbReference type="Pfam" id="PF13539">
    <property type="entry name" value="Peptidase_M15_4"/>
    <property type="match status" value="1"/>
</dbReference>
<dbReference type="Proteomes" id="UP000249746">
    <property type="component" value="Unassembled WGS sequence"/>
</dbReference>
<protein>
    <recommendedName>
        <fullName evidence="1">Peptidase M15C domain-containing protein</fullName>
    </recommendedName>
</protein>
<evidence type="ECO:0000259" key="1">
    <source>
        <dbReference type="Pfam" id="PF13539"/>
    </source>
</evidence>
<dbReference type="Gene3D" id="3.30.1380.10">
    <property type="match status" value="1"/>
</dbReference>